<dbReference type="Gene3D" id="2.60.40.10">
    <property type="entry name" value="Immunoglobulins"/>
    <property type="match status" value="1"/>
</dbReference>
<evidence type="ECO:0000256" key="1">
    <source>
        <dbReference type="ARBA" id="ARBA00022448"/>
    </source>
</evidence>
<dbReference type="GO" id="GO:0051539">
    <property type="term" value="F:4 iron, 4 sulfur cluster binding"/>
    <property type="evidence" value="ECO:0007669"/>
    <property type="project" value="UniProtKB-KW"/>
</dbReference>
<feature type="domain" description="4Fe-4S ferredoxin-type" evidence="8">
    <location>
        <begin position="247"/>
        <end position="277"/>
    </location>
</feature>
<keyword evidence="7" id="KW-0472">Membrane</keyword>
<protein>
    <submittedName>
        <fullName evidence="9">Cytochrome c oxidase accessory protein CcoG</fullName>
    </submittedName>
</protein>
<accession>A0A3D8IM56</accession>
<feature type="transmembrane region" description="Helical" evidence="7">
    <location>
        <begin position="142"/>
        <end position="164"/>
    </location>
</feature>
<organism evidence="9 10">
    <name type="scientific">Helicobacter didelphidarum</name>
    <dbReference type="NCBI Taxonomy" id="2040648"/>
    <lineage>
        <taxon>Bacteria</taxon>
        <taxon>Pseudomonadati</taxon>
        <taxon>Campylobacterota</taxon>
        <taxon>Epsilonproteobacteria</taxon>
        <taxon>Campylobacterales</taxon>
        <taxon>Helicobacteraceae</taxon>
        <taxon>Helicobacter</taxon>
    </lineage>
</organism>
<dbReference type="PROSITE" id="PS00198">
    <property type="entry name" value="4FE4S_FER_1"/>
    <property type="match status" value="1"/>
</dbReference>
<keyword evidence="5" id="KW-0408">Iron</keyword>
<sequence>MQEMSQNKKDASVVPQNFRKKRYIGYIIITLIVMVLPFIRLGDANHHIFLLSFDHKVLHLMGVEYSIQEFYVMPFMLIILFVGIFFMTSMGGRVWCGWGCPQTLFRIIYRDILQTHILKLRKRISNKQEVLVLDTISKKIRFVIGILVFACLALIASANFLFFFVPPEDFFVYATDFGNHTVLLGFWLIIATFMTFEVCFIAEKFCIYMCPYARVQSVLFDNNTLMSIYNQKRGGAVYTPTGDLIKIAPKKQNPSNECTNCHQCVKVCPTHIDIRKGVQLECIHCLECVDACSEVMGKLGKSSLVNWSSPNATEQNTKVKLFRLKTIGYMIVLALIFVILIFVSTMRKTMLLNITRTAGLYEVRQSGAVDNAYKFVVQNIDKDPHRFSFEIQGEIADKFEIKFPDHLNEKDFLIAPNETKILVVLLRAKETLNSSDSEDKSIPIIIKGFATDSKDKINITYSTFFMYPSQKHIAKKLNK</sequence>
<dbReference type="AlphaFoldDB" id="A0A3D8IM56"/>
<keyword evidence="1" id="KW-0813">Transport</keyword>
<proteinExistence type="predicted"/>
<keyword evidence="2" id="KW-0004">4Fe-4S</keyword>
<dbReference type="PANTHER" id="PTHR30176">
    <property type="entry name" value="FERREDOXIN-TYPE PROTEIN NAPH"/>
    <property type="match status" value="1"/>
</dbReference>
<dbReference type="Pfam" id="PF11614">
    <property type="entry name" value="FixG_C"/>
    <property type="match status" value="1"/>
</dbReference>
<evidence type="ECO:0000313" key="10">
    <source>
        <dbReference type="Proteomes" id="UP000256379"/>
    </source>
</evidence>
<gene>
    <name evidence="9" type="primary">ccoG</name>
    <name evidence="9" type="ORF">CQA53_04110</name>
</gene>
<dbReference type="EMBL" id="NXLQ01000006">
    <property type="protein sequence ID" value="RDU66203.1"/>
    <property type="molecule type" value="Genomic_DNA"/>
</dbReference>
<dbReference type="InterPro" id="IPR009051">
    <property type="entry name" value="Helical_ferredxn"/>
</dbReference>
<dbReference type="InterPro" id="IPR014116">
    <property type="entry name" value="Cyt_c_oxidase_cbb3_FixG"/>
</dbReference>
<dbReference type="OrthoDB" id="9811700at2"/>
<comment type="caution">
    <text evidence="9">The sequence shown here is derived from an EMBL/GenBank/DDBJ whole genome shotgun (WGS) entry which is preliminary data.</text>
</comment>
<evidence type="ECO:0000256" key="7">
    <source>
        <dbReference type="SAM" id="Phobius"/>
    </source>
</evidence>
<dbReference type="InterPro" id="IPR013783">
    <property type="entry name" value="Ig-like_fold"/>
</dbReference>
<feature type="transmembrane region" description="Helical" evidence="7">
    <location>
        <begin position="184"/>
        <end position="202"/>
    </location>
</feature>
<keyword evidence="7" id="KW-0812">Transmembrane</keyword>
<dbReference type="PANTHER" id="PTHR30176:SF3">
    <property type="entry name" value="FERREDOXIN-TYPE PROTEIN NAPH"/>
    <property type="match status" value="1"/>
</dbReference>
<evidence type="ECO:0000256" key="6">
    <source>
        <dbReference type="ARBA" id="ARBA00023014"/>
    </source>
</evidence>
<feature type="transmembrane region" description="Helical" evidence="7">
    <location>
        <begin position="23"/>
        <end position="42"/>
    </location>
</feature>
<dbReference type="GO" id="GO:0005886">
    <property type="term" value="C:plasma membrane"/>
    <property type="evidence" value="ECO:0007669"/>
    <property type="project" value="TreeGrafter"/>
</dbReference>
<dbReference type="InterPro" id="IPR017896">
    <property type="entry name" value="4Fe4S_Fe-S-bd"/>
</dbReference>
<dbReference type="RefSeq" id="WP_115542763.1">
    <property type="nucleotide sequence ID" value="NZ_NXLQ01000006.1"/>
</dbReference>
<evidence type="ECO:0000313" key="9">
    <source>
        <dbReference type="EMBL" id="RDU66203.1"/>
    </source>
</evidence>
<dbReference type="Pfam" id="PF12801">
    <property type="entry name" value="Fer4_5"/>
    <property type="match status" value="1"/>
</dbReference>
<dbReference type="Gene3D" id="1.10.1060.10">
    <property type="entry name" value="Alpha-helical ferredoxin"/>
    <property type="match status" value="1"/>
</dbReference>
<feature type="transmembrane region" description="Helical" evidence="7">
    <location>
        <begin position="70"/>
        <end position="88"/>
    </location>
</feature>
<dbReference type="InterPro" id="IPR051684">
    <property type="entry name" value="Electron_Trans/Redox"/>
</dbReference>
<dbReference type="Pfam" id="PF13746">
    <property type="entry name" value="Fer4_18"/>
    <property type="match status" value="1"/>
</dbReference>
<dbReference type="GO" id="GO:0046872">
    <property type="term" value="F:metal ion binding"/>
    <property type="evidence" value="ECO:0007669"/>
    <property type="project" value="UniProtKB-KW"/>
</dbReference>
<keyword evidence="3" id="KW-0479">Metal-binding</keyword>
<keyword evidence="6" id="KW-0411">Iron-sulfur</keyword>
<keyword evidence="10" id="KW-1185">Reference proteome</keyword>
<keyword evidence="7" id="KW-1133">Transmembrane helix</keyword>
<evidence type="ECO:0000256" key="3">
    <source>
        <dbReference type="ARBA" id="ARBA00022723"/>
    </source>
</evidence>
<keyword evidence="4" id="KW-0249">Electron transport</keyword>
<evidence type="ECO:0000256" key="2">
    <source>
        <dbReference type="ARBA" id="ARBA00022485"/>
    </source>
</evidence>
<evidence type="ECO:0000256" key="4">
    <source>
        <dbReference type="ARBA" id="ARBA00022982"/>
    </source>
</evidence>
<dbReference type="PROSITE" id="PS51379">
    <property type="entry name" value="4FE4S_FER_2"/>
    <property type="match status" value="1"/>
</dbReference>
<dbReference type="InterPro" id="IPR032879">
    <property type="entry name" value="FixG_C"/>
</dbReference>
<feature type="transmembrane region" description="Helical" evidence="7">
    <location>
        <begin position="327"/>
        <end position="346"/>
    </location>
</feature>
<dbReference type="InterPro" id="IPR017900">
    <property type="entry name" value="4Fe4S_Fe_S_CS"/>
</dbReference>
<evidence type="ECO:0000259" key="8">
    <source>
        <dbReference type="PROSITE" id="PS51379"/>
    </source>
</evidence>
<dbReference type="NCBIfam" id="TIGR02745">
    <property type="entry name" value="ccoG_rdxA_fixG"/>
    <property type="match status" value="1"/>
</dbReference>
<evidence type="ECO:0000256" key="5">
    <source>
        <dbReference type="ARBA" id="ARBA00023004"/>
    </source>
</evidence>
<dbReference type="Proteomes" id="UP000256379">
    <property type="component" value="Unassembled WGS sequence"/>
</dbReference>
<reference evidence="9 10" key="1">
    <citation type="submission" date="2018-04" db="EMBL/GenBank/DDBJ databases">
        <title>Novel Campyloabacter and Helicobacter Species and Strains.</title>
        <authorList>
            <person name="Mannion A.J."/>
            <person name="Shen Z."/>
            <person name="Fox J.G."/>
        </authorList>
    </citation>
    <scope>NUCLEOTIDE SEQUENCE [LARGE SCALE GENOMIC DNA]</scope>
    <source>
        <strain evidence="9 10">MIT 17-337</strain>
    </source>
</reference>
<name>A0A3D8IM56_9HELI</name>
<dbReference type="SUPFAM" id="SSF54862">
    <property type="entry name" value="4Fe-4S ferredoxins"/>
    <property type="match status" value="1"/>
</dbReference>